<gene>
    <name evidence="3" type="ORF">FB45DRAFT_1135625</name>
</gene>
<evidence type="ECO:0000313" key="4">
    <source>
        <dbReference type="Proteomes" id="UP001221142"/>
    </source>
</evidence>
<evidence type="ECO:0000259" key="2">
    <source>
        <dbReference type="PROSITE" id="PS50118"/>
    </source>
</evidence>
<dbReference type="EMBL" id="JARKIF010000051">
    <property type="protein sequence ID" value="KAJ7607156.1"/>
    <property type="molecule type" value="Genomic_DNA"/>
</dbReference>
<dbReference type="InterPro" id="IPR036910">
    <property type="entry name" value="HMG_box_dom_sf"/>
</dbReference>
<feature type="domain" description="HMG box" evidence="2">
    <location>
        <begin position="36"/>
        <end position="105"/>
    </location>
</feature>
<accession>A0AAD7FAD4</accession>
<dbReference type="InterPro" id="IPR009071">
    <property type="entry name" value="HMG_box_dom"/>
</dbReference>
<feature type="DNA-binding region" description="HMG box" evidence="1">
    <location>
        <begin position="36"/>
        <end position="105"/>
    </location>
</feature>
<dbReference type="GO" id="GO:0005634">
    <property type="term" value="C:nucleus"/>
    <property type="evidence" value="ECO:0007669"/>
    <property type="project" value="UniProtKB-UniRule"/>
</dbReference>
<comment type="caution">
    <text evidence="3">The sequence shown here is derived from an EMBL/GenBank/DDBJ whole genome shotgun (WGS) entry which is preliminary data.</text>
</comment>
<reference evidence="3" key="1">
    <citation type="submission" date="2023-03" db="EMBL/GenBank/DDBJ databases">
        <title>Massive genome expansion in bonnet fungi (Mycena s.s.) driven by repeated elements and novel gene families across ecological guilds.</title>
        <authorList>
            <consortium name="Lawrence Berkeley National Laboratory"/>
            <person name="Harder C.B."/>
            <person name="Miyauchi S."/>
            <person name="Viragh M."/>
            <person name="Kuo A."/>
            <person name="Thoen E."/>
            <person name="Andreopoulos B."/>
            <person name="Lu D."/>
            <person name="Skrede I."/>
            <person name="Drula E."/>
            <person name="Henrissat B."/>
            <person name="Morin E."/>
            <person name="Kohler A."/>
            <person name="Barry K."/>
            <person name="LaButti K."/>
            <person name="Morin E."/>
            <person name="Salamov A."/>
            <person name="Lipzen A."/>
            <person name="Mereny Z."/>
            <person name="Hegedus B."/>
            <person name="Baldrian P."/>
            <person name="Stursova M."/>
            <person name="Weitz H."/>
            <person name="Taylor A."/>
            <person name="Grigoriev I.V."/>
            <person name="Nagy L.G."/>
            <person name="Martin F."/>
            <person name="Kauserud H."/>
        </authorList>
    </citation>
    <scope>NUCLEOTIDE SEQUENCE</scope>
    <source>
        <strain evidence="3">9284</strain>
    </source>
</reference>
<dbReference type="Gene3D" id="1.10.30.10">
    <property type="entry name" value="High mobility group box domain"/>
    <property type="match status" value="1"/>
</dbReference>
<organism evidence="3 4">
    <name type="scientific">Roridomyces roridus</name>
    <dbReference type="NCBI Taxonomy" id="1738132"/>
    <lineage>
        <taxon>Eukaryota</taxon>
        <taxon>Fungi</taxon>
        <taxon>Dikarya</taxon>
        <taxon>Basidiomycota</taxon>
        <taxon>Agaricomycotina</taxon>
        <taxon>Agaricomycetes</taxon>
        <taxon>Agaricomycetidae</taxon>
        <taxon>Agaricales</taxon>
        <taxon>Marasmiineae</taxon>
        <taxon>Mycenaceae</taxon>
        <taxon>Roridomyces</taxon>
    </lineage>
</organism>
<keyword evidence="1" id="KW-0539">Nucleus</keyword>
<evidence type="ECO:0000256" key="1">
    <source>
        <dbReference type="PROSITE-ProRule" id="PRU00267"/>
    </source>
</evidence>
<evidence type="ECO:0000313" key="3">
    <source>
        <dbReference type="EMBL" id="KAJ7607156.1"/>
    </source>
</evidence>
<dbReference type="GO" id="GO:0003677">
    <property type="term" value="F:DNA binding"/>
    <property type="evidence" value="ECO:0007669"/>
    <property type="project" value="UniProtKB-UniRule"/>
</dbReference>
<sequence length="108" mass="11909">MADSVTFPGPSTFVAEGPCAPLKTLHSQPKTSKGHTARTANAFLLYRTAFTKNQTVPRDVEIDPKAISIIAGLTWHALPDEERQKWQAEADMKRDTHTCNTPGYACRP</sequence>
<proteinExistence type="predicted"/>
<dbReference type="SUPFAM" id="SSF47095">
    <property type="entry name" value="HMG-box"/>
    <property type="match status" value="1"/>
</dbReference>
<protein>
    <recommendedName>
        <fullName evidence="2">HMG box domain-containing protein</fullName>
    </recommendedName>
</protein>
<dbReference type="PROSITE" id="PS50118">
    <property type="entry name" value="HMG_BOX_2"/>
    <property type="match status" value="1"/>
</dbReference>
<dbReference type="AlphaFoldDB" id="A0AAD7FAD4"/>
<keyword evidence="4" id="KW-1185">Reference proteome</keyword>
<dbReference type="Pfam" id="PF00505">
    <property type="entry name" value="HMG_box"/>
    <property type="match status" value="1"/>
</dbReference>
<name>A0AAD7FAD4_9AGAR</name>
<keyword evidence="1" id="KW-0238">DNA-binding</keyword>
<dbReference type="Proteomes" id="UP001221142">
    <property type="component" value="Unassembled WGS sequence"/>
</dbReference>
<feature type="non-terminal residue" evidence="3">
    <location>
        <position position="108"/>
    </location>
</feature>